<dbReference type="AlphaFoldDB" id="A0AAU8BPN8"/>
<protein>
    <submittedName>
        <fullName evidence="2">PPC domain-containing DNA-binding protein</fullName>
    </submittedName>
</protein>
<name>A0AAU8BPN8_9VIBR</name>
<feature type="domain" description="PPC" evidence="1">
    <location>
        <begin position="1"/>
        <end position="131"/>
    </location>
</feature>
<dbReference type="InterPro" id="IPR005175">
    <property type="entry name" value="PPC_dom"/>
</dbReference>
<gene>
    <name evidence="2" type="ORF">PG915_20035</name>
</gene>
<dbReference type="PROSITE" id="PS51742">
    <property type="entry name" value="PPC"/>
    <property type="match status" value="1"/>
</dbReference>
<dbReference type="GO" id="GO:0003677">
    <property type="term" value="F:DNA binding"/>
    <property type="evidence" value="ECO:0007669"/>
    <property type="project" value="UniProtKB-KW"/>
</dbReference>
<dbReference type="PANTHER" id="PTHR34988">
    <property type="entry name" value="PROTEIN, PUTATIVE-RELATED"/>
    <property type="match status" value="1"/>
</dbReference>
<evidence type="ECO:0000313" key="2">
    <source>
        <dbReference type="EMBL" id="XCD17588.1"/>
    </source>
</evidence>
<dbReference type="Gene3D" id="3.30.1330.80">
    <property type="entry name" value="Hypothetical protein, similar to alpha- acetolactate decarboxylase, domain 2"/>
    <property type="match status" value="1"/>
</dbReference>
<keyword evidence="2" id="KW-0238">DNA-binding</keyword>
<evidence type="ECO:0000259" key="1">
    <source>
        <dbReference type="PROSITE" id="PS51742"/>
    </source>
</evidence>
<dbReference type="Pfam" id="PF03479">
    <property type="entry name" value="PCC"/>
    <property type="match status" value="1"/>
</dbReference>
<dbReference type="RefSeq" id="WP_353498769.1">
    <property type="nucleotide sequence ID" value="NZ_CP115921.1"/>
</dbReference>
<dbReference type="SUPFAM" id="SSF117856">
    <property type="entry name" value="AF0104/ALDC/Ptd012-like"/>
    <property type="match status" value="1"/>
</dbReference>
<reference evidence="2" key="1">
    <citation type="submission" date="2023-01" db="EMBL/GenBank/DDBJ databases">
        <title>Vibrio sp. CB1-14 genome sequencing.</title>
        <authorList>
            <person name="Otstavnykh N."/>
            <person name="Isaeva M."/>
            <person name="Meleshko D."/>
        </authorList>
    </citation>
    <scope>NUCLEOTIDE SEQUENCE</scope>
    <source>
        <strain evidence="2">CB1-14</strain>
    </source>
</reference>
<sequence length="134" mass="14494">MSVLPFAVRLQRGTDLKLAIRDVVDQLELNAGTIASCVGCLTKATLRLAGAEETITLEGSFEIVSVMGTLTASHQHVHLSVATRTGEVLGGHLLEGCIVDTTVELIIHNYTDNVFTREYDPTTGFSELVIPQNR</sequence>
<accession>A0AAU8BPN8</accession>
<organism evidence="2">
    <name type="scientific">Vibrio chaetopteri</name>
    <dbReference type="NCBI Taxonomy" id="3016528"/>
    <lineage>
        <taxon>Bacteria</taxon>
        <taxon>Pseudomonadati</taxon>
        <taxon>Pseudomonadota</taxon>
        <taxon>Gammaproteobacteria</taxon>
        <taxon>Vibrionales</taxon>
        <taxon>Vibrionaceae</taxon>
        <taxon>Vibrio</taxon>
    </lineage>
</organism>
<dbReference type="EMBL" id="CP115921">
    <property type="protein sequence ID" value="XCD17588.1"/>
    <property type="molecule type" value="Genomic_DNA"/>
</dbReference>
<dbReference type="CDD" id="cd11378">
    <property type="entry name" value="DUF296"/>
    <property type="match status" value="1"/>
</dbReference>
<dbReference type="PANTHER" id="PTHR34988:SF1">
    <property type="entry name" value="DNA-BINDING PROTEIN"/>
    <property type="match status" value="1"/>
</dbReference>
<proteinExistence type="predicted"/>
<dbReference type="KEGG" id="vck:PG915_20035"/>